<dbReference type="PANTHER" id="PTHR13182">
    <property type="entry name" value="ZINC FINGER PROTEIN 622"/>
    <property type="match status" value="1"/>
</dbReference>
<dbReference type="PROSITE" id="PS00028">
    <property type="entry name" value="ZINC_FINGER_C2H2_1"/>
    <property type="match status" value="2"/>
</dbReference>
<comment type="subcellular location">
    <subcellularLocation>
        <location evidence="1">Cytoplasm</location>
    </subcellularLocation>
</comment>
<dbReference type="SMART" id="SM00355">
    <property type="entry name" value="ZnF_C2H2"/>
    <property type="match status" value="4"/>
</dbReference>
<reference evidence="11 12" key="1">
    <citation type="journal article" date="2014" name="BMC Genomics">
        <title>Comparative genomics of the major fungal agents of human and animal Sporotrichosis: Sporothrix schenckii and Sporothrix brasiliensis.</title>
        <authorList>
            <person name="Teixeira M.M."/>
            <person name="de Almeida L.G."/>
            <person name="Kubitschek-Barreira P."/>
            <person name="Alves F.L."/>
            <person name="Kioshima E.S."/>
            <person name="Abadio A.K."/>
            <person name="Fernandes L."/>
            <person name="Derengowski L.S."/>
            <person name="Ferreira K.S."/>
            <person name="Souza R.C."/>
            <person name="Ruiz J.C."/>
            <person name="de Andrade N.C."/>
            <person name="Paes H.C."/>
            <person name="Nicola A.M."/>
            <person name="Albuquerque P."/>
            <person name="Gerber A.L."/>
            <person name="Martins V.P."/>
            <person name="Peconick L.D."/>
            <person name="Neto A.V."/>
            <person name="Chaucanez C.B."/>
            <person name="Silva P.A."/>
            <person name="Cunha O.L."/>
            <person name="de Oliveira F.F."/>
            <person name="dos Santos T.C."/>
            <person name="Barros A.L."/>
            <person name="Soares M.A."/>
            <person name="de Oliveira L.M."/>
            <person name="Marini M.M."/>
            <person name="Villalobos-Duno H."/>
            <person name="Cunha M.M."/>
            <person name="de Hoog S."/>
            <person name="da Silveira J.F."/>
            <person name="Henrissat B."/>
            <person name="Nino-Vega G.A."/>
            <person name="Cisalpino P.S."/>
            <person name="Mora-Montes H.M."/>
            <person name="Almeida S.R."/>
            <person name="Stajich J.E."/>
            <person name="Lopes-Bezerra L.M."/>
            <person name="Vasconcelos A.T."/>
            <person name="Felipe M.S."/>
        </authorList>
    </citation>
    <scope>NUCLEOTIDE SEQUENCE [LARGE SCALE GENOMIC DNA]</scope>
    <source>
        <strain evidence="11 12">5110</strain>
    </source>
</reference>
<feature type="domain" description="C2H2-type" evidence="10">
    <location>
        <begin position="26"/>
        <end position="48"/>
    </location>
</feature>
<feature type="compositionally biased region" description="Basic residues" evidence="9">
    <location>
        <begin position="110"/>
        <end position="127"/>
    </location>
</feature>
<dbReference type="InterPro" id="IPR013087">
    <property type="entry name" value="Znf_C2H2_type"/>
</dbReference>
<evidence type="ECO:0000256" key="7">
    <source>
        <dbReference type="ARBA" id="ARBA00022833"/>
    </source>
</evidence>
<keyword evidence="3" id="KW-0690">Ribosome biogenesis</keyword>
<dbReference type="GO" id="GO:0005737">
    <property type="term" value="C:cytoplasm"/>
    <property type="evidence" value="ECO:0007669"/>
    <property type="project" value="UniProtKB-SubCell"/>
</dbReference>
<dbReference type="GO" id="GO:0003676">
    <property type="term" value="F:nucleic acid binding"/>
    <property type="evidence" value="ECO:0007669"/>
    <property type="project" value="InterPro"/>
</dbReference>
<keyword evidence="4" id="KW-0479">Metal-binding</keyword>
<feature type="compositionally biased region" description="Acidic residues" evidence="9">
    <location>
        <begin position="387"/>
        <end position="397"/>
    </location>
</feature>
<feature type="region of interest" description="Disordered" evidence="9">
    <location>
        <begin position="338"/>
        <end position="407"/>
    </location>
</feature>
<dbReference type="GO" id="GO:0042273">
    <property type="term" value="P:ribosomal large subunit biogenesis"/>
    <property type="evidence" value="ECO:0007669"/>
    <property type="project" value="UniProtKB-ARBA"/>
</dbReference>
<dbReference type="PANTHER" id="PTHR13182:SF8">
    <property type="entry name" value="CYTOPLASMIC 60S SUBUNIT BIOGENESIS FACTOR ZNF622"/>
    <property type="match status" value="1"/>
</dbReference>
<feature type="region of interest" description="Disordered" evidence="9">
    <location>
        <begin position="110"/>
        <end position="132"/>
    </location>
</feature>
<name>A0A0C2FAY9_9PEZI</name>
<feature type="region of interest" description="Disordered" evidence="9">
    <location>
        <begin position="427"/>
        <end position="448"/>
    </location>
</feature>
<evidence type="ECO:0000256" key="1">
    <source>
        <dbReference type="ARBA" id="ARBA00004496"/>
    </source>
</evidence>
<evidence type="ECO:0000256" key="6">
    <source>
        <dbReference type="ARBA" id="ARBA00022771"/>
    </source>
</evidence>
<gene>
    <name evidence="11" type="ORF">SPBR_06975</name>
</gene>
<keyword evidence="6" id="KW-0863">Zinc-finger</keyword>
<dbReference type="EMBL" id="AWTV01000009">
    <property type="protein sequence ID" value="KIH88228.1"/>
    <property type="molecule type" value="Genomic_DNA"/>
</dbReference>
<sequence>MTTIAGDRPVMKPAEDAAPATHQFSCNSCQVAFRSVELQKSHMKSEWHRYNLKRRVVSLPPISSELFAEKTLQNRAGAAAEAGRAGFERSCDVCQKTYFSENSYQNHIGSQKHKAKAAKAGTKRSKTSKAPIDDASSVISSTFSLGEPTQKMKSAVADTETETVGSEAEEEFSQVVEGLKKTTIEGHSPVKRPANPRLSVAAQHKGEHLLDLEAADKEYEDDEEPAAPAAKQSAPAHSLKSCLFCNYASPTIALNVAHMGRFHNMFIPEKQYLVDLEGLLAHLETRIRDDHACITCGKVRGDVFAVQTHMRDKAHCTIPYLTLEEQVDIGDFYDFRGTYSDSDPEDDDDEEDGSDDGDGKSPTKNAAAKLGAKRATKTTTADGSDVTGDDGADDGWETDSSASSLDSADLTAVPADNHIHQYERLDKHPHHSQTDPRSHHQADGWHSHAHKHNHAVYYDEHELHLPSGRSVGHRSLNRYFRQNLHNYPSLAEREKQMQLAIEAGVEFDSEDEDEDVDGLGSEAASLALARRTNAAKARAVSTRPAPRNTLGLTGVTDKTKANLIKVERRHELAQQIAADKGRIKFSANSIGQSFRFLGRT</sequence>
<keyword evidence="5" id="KW-0677">Repeat</keyword>
<comment type="caution">
    <text evidence="11">The sequence shown here is derived from an EMBL/GenBank/DDBJ whole genome shotgun (WGS) entry which is preliminary data.</text>
</comment>
<dbReference type="SUPFAM" id="SSF57667">
    <property type="entry name" value="beta-beta-alpha zinc fingers"/>
    <property type="match status" value="2"/>
</dbReference>
<evidence type="ECO:0000313" key="12">
    <source>
        <dbReference type="Proteomes" id="UP000031575"/>
    </source>
</evidence>
<evidence type="ECO:0000256" key="8">
    <source>
        <dbReference type="ARBA" id="ARBA00034126"/>
    </source>
</evidence>
<proteinExistence type="inferred from homology"/>
<dbReference type="InterPro" id="IPR040025">
    <property type="entry name" value="Znf622/Rei1/Reh1"/>
</dbReference>
<evidence type="ECO:0000256" key="4">
    <source>
        <dbReference type="ARBA" id="ARBA00022723"/>
    </source>
</evidence>
<dbReference type="Gene3D" id="3.30.160.60">
    <property type="entry name" value="Classic Zinc Finger"/>
    <property type="match status" value="1"/>
</dbReference>
<dbReference type="GO" id="GO:0008270">
    <property type="term" value="F:zinc ion binding"/>
    <property type="evidence" value="ECO:0007669"/>
    <property type="project" value="UniProtKB-KW"/>
</dbReference>
<dbReference type="Pfam" id="PF12171">
    <property type="entry name" value="zf-C2H2_jaz"/>
    <property type="match status" value="1"/>
</dbReference>
<feature type="compositionally biased region" description="Basic and acidic residues" evidence="9">
    <location>
        <begin position="427"/>
        <end position="446"/>
    </location>
</feature>
<keyword evidence="2" id="KW-0963">Cytoplasm</keyword>
<evidence type="ECO:0000259" key="10">
    <source>
        <dbReference type="PROSITE" id="PS00028"/>
    </source>
</evidence>
<dbReference type="VEuPathDB" id="FungiDB:SPBR_06975"/>
<feature type="compositionally biased region" description="Low complexity" evidence="9">
    <location>
        <begin position="398"/>
        <end position="407"/>
    </location>
</feature>
<dbReference type="Proteomes" id="UP000031575">
    <property type="component" value="Unassembled WGS sequence"/>
</dbReference>
<dbReference type="SMART" id="SM00451">
    <property type="entry name" value="ZnF_U1"/>
    <property type="match status" value="2"/>
</dbReference>
<dbReference type="HOGENOM" id="CLU_018787_1_2_1"/>
<dbReference type="InterPro" id="IPR003604">
    <property type="entry name" value="Matrin/U1-like-C_Znf_C2H2"/>
</dbReference>
<dbReference type="OrthoDB" id="19329at2759"/>
<dbReference type="InterPro" id="IPR036236">
    <property type="entry name" value="Znf_C2H2_sf"/>
</dbReference>
<evidence type="ECO:0000256" key="9">
    <source>
        <dbReference type="SAM" id="MobiDB-lite"/>
    </source>
</evidence>
<dbReference type="Pfam" id="PF12756">
    <property type="entry name" value="zf-C2H2_2"/>
    <property type="match status" value="1"/>
</dbReference>
<dbReference type="InterPro" id="IPR041661">
    <property type="entry name" value="ZN622/Rei1/Reh1_Znf-C2H2"/>
</dbReference>
<organism evidence="11 12">
    <name type="scientific">Sporothrix brasiliensis 5110</name>
    <dbReference type="NCBI Taxonomy" id="1398154"/>
    <lineage>
        <taxon>Eukaryota</taxon>
        <taxon>Fungi</taxon>
        <taxon>Dikarya</taxon>
        <taxon>Ascomycota</taxon>
        <taxon>Pezizomycotina</taxon>
        <taxon>Sordariomycetes</taxon>
        <taxon>Sordariomycetidae</taxon>
        <taxon>Ophiostomatales</taxon>
        <taxon>Ophiostomataceae</taxon>
        <taxon>Sporothrix</taxon>
    </lineage>
</organism>
<dbReference type="RefSeq" id="XP_040616238.1">
    <property type="nucleotide sequence ID" value="XM_040765230.1"/>
</dbReference>
<evidence type="ECO:0000256" key="5">
    <source>
        <dbReference type="ARBA" id="ARBA00022737"/>
    </source>
</evidence>
<dbReference type="AlphaFoldDB" id="A0A0C2FAY9"/>
<evidence type="ECO:0000313" key="11">
    <source>
        <dbReference type="EMBL" id="KIH88228.1"/>
    </source>
</evidence>
<protein>
    <submittedName>
        <fullName evidence="11">Pre-60S factor REI1</fullName>
    </submittedName>
</protein>
<dbReference type="GO" id="GO:0030687">
    <property type="term" value="C:preribosome, large subunit precursor"/>
    <property type="evidence" value="ECO:0007669"/>
    <property type="project" value="TreeGrafter"/>
</dbReference>
<dbReference type="GeneID" id="63680151"/>
<feature type="domain" description="C2H2-type" evidence="10">
    <location>
        <begin position="91"/>
        <end position="113"/>
    </location>
</feature>
<accession>A0A0C2FAY9</accession>
<feature type="compositionally biased region" description="Acidic residues" evidence="9">
    <location>
        <begin position="342"/>
        <end position="356"/>
    </location>
</feature>
<dbReference type="InterPro" id="IPR022755">
    <property type="entry name" value="Znf_C2H2_jaz"/>
</dbReference>
<comment type="similarity">
    <text evidence="8">Belongs to the REI1 family.</text>
</comment>
<evidence type="ECO:0000256" key="2">
    <source>
        <dbReference type="ARBA" id="ARBA00022490"/>
    </source>
</evidence>
<keyword evidence="12" id="KW-1185">Reference proteome</keyword>
<keyword evidence="7" id="KW-0862">Zinc</keyword>
<evidence type="ECO:0000256" key="3">
    <source>
        <dbReference type="ARBA" id="ARBA00022517"/>
    </source>
</evidence>